<dbReference type="EMBL" id="BTGU01009884">
    <property type="protein sequence ID" value="GMN29299.1"/>
    <property type="molecule type" value="Genomic_DNA"/>
</dbReference>
<organism evidence="2 3">
    <name type="scientific">Ficus carica</name>
    <name type="common">Common fig</name>
    <dbReference type="NCBI Taxonomy" id="3494"/>
    <lineage>
        <taxon>Eukaryota</taxon>
        <taxon>Viridiplantae</taxon>
        <taxon>Streptophyta</taxon>
        <taxon>Embryophyta</taxon>
        <taxon>Tracheophyta</taxon>
        <taxon>Spermatophyta</taxon>
        <taxon>Magnoliopsida</taxon>
        <taxon>eudicotyledons</taxon>
        <taxon>Gunneridae</taxon>
        <taxon>Pentapetalae</taxon>
        <taxon>rosids</taxon>
        <taxon>fabids</taxon>
        <taxon>Rosales</taxon>
        <taxon>Moraceae</taxon>
        <taxon>Ficeae</taxon>
        <taxon>Ficus</taxon>
    </lineage>
</organism>
<comment type="caution">
    <text evidence="2">The sequence shown here is derived from an EMBL/GenBank/DDBJ whole genome shotgun (WGS) entry which is preliminary data.</text>
</comment>
<evidence type="ECO:0000313" key="2">
    <source>
        <dbReference type="EMBL" id="GMN29299.1"/>
    </source>
</evidence>
<dbReference type="AlphaFoldDB" id="A0AA87ZAP4"/>
<sequence>MAEIVIYYRFGGEWKEKEDGSYKWCPRNKELKSIVLLDDPNKVKYSEIVDCVFERLPVSRRSTDLKLSYIPLVSIEAEPKFILDNFDAKCYLLDRCAILQRRSILHVELIKNNESGEANDKERLDVDGNEGLNNLNDEIIQEDYFDKDMEE</sequence>
<accession>A0AA87ZAP4</accession>
<reference evidence="2" key="1">
    <citation type="submission" date="2023-07" db="EMBL/GenBank/DDBJ databases">
        <title>draft genome sequence of fig (Ficus carica).</title>
        <authorList>
            <person name="Takahashi T."/>
            <person name="Nishimura K."/>
        </authorList>
    </citation>
    <scope>NUCLEOTIDE SEQUENCE</scope>
</reference>
<keyword evidence="3" id="KW-1185">Reference proteome</keyword>
<dbReference type="InterPro" id="IPR018290">
    <property type="entry name" value="MULE_transposase_N"/>
</dbReference>
<protein>
    <recommendedName>
        <fullName evidence="1">MULE transposase N-terminal all-beta domain-containing protein</fullName>
    </recommendedName>
</protein>
<evidence type="ECO:0000313" key="3">
    <source>
        <dbReference type="Proteomes" id="UP001187192"/>
    </source>
</evidence>
<feature type="non-terminal residue" evidence="2">
    <location>
        <position position="151"/>
    </location>
</feature>
<evidence type="ECO:0000259" key="1">
    <source>
        <dbReference type="Pfam" id="PF10532"/>
    </source>
</evidence>
<gene>
    <name evidence="2" type="ORF">TIFTF001_051718</name>
</gene>
<feature type="domain" description="MULE transposase N-terminal all-beta" evidence="1">
    <location>
        <begin position="58"/>
        <end position="143"/>
    </location>
</feature>
<dbReference type="Proteomes" id="UP001187192">
    <property type="component" value="Unassembled WGS sequence"/>
</dbReference>
<name>A0AA87ZAP4_FICCA</name>
<dbReference type="Pfam" id="PF10532">
    <property type="entry name" value="Plant_all_beta"/>
    <property type="match status" value="1"/>
</dbReference>
<proteinExistence type="predicted"/>